<dbReference type="STRING" id="2018661.A0A2A2L295"/>
<dbReference type="EMBL" id="LIAE01007294">
    <property type="protein sequence ID" value="PAV80259.1"/>
    <property type="molecule type" value="Genomic_DNA"/>
</dbReference>
<dbReference type="SMART" id="SM00389">
    <property type="entry name" value="HOX"/>
    <property type="match status" value="1"/>
</dbReference>
<accession>A0A2A2L295</accession>
<dbReference type="SUPFAM" id="SSF46689">
    <property type="entry name" value="Homeodomain-like"/>
    <property type="match status" value="1"/>
</dbReference>
<keyword evidence="2 3" id="KW-0539">Nucleus</keyword>
<keyword evidence="2 3" id="KW-0238">DNA-binding</keyword>
<comment type="subcellular location">
    <subcellularLocation>
        <location evidence="1 2 3">Nucleus</location>
    </subcellularLocation>
</comment>
<dbReference type="AlphaFoldDB" id="A0A2A2L295"/>
<dbReference type="PANTHER" id="PTHR46271">
    <property type="entry name" value="HOMEOBOX PROTEIN, PUTATIVE-RELATED"/>
    <property type="match status" value="1"/>
</dbReference>
<gene>
    <name evidence="6" type="ORF">WR25_16792</name>
</gene>
<evidence type="ECO:0000259" key="5">
    <source>
        <dbReference type="PROSITE" id="PS50071"/>
    </source>
</evidence>
<dbReference type="InterPro" id="IPR043562">
    <property type="entry name" value="RAX/RAX2"/>
</dbReference>
<feature type="compositionally biased region" description="Polar residues" evidence="4">
    <location>
        <begin position="168"/>
        <end position="187"/>
    </location>
</feature>
<dbReference type="InterPro" id="IPR009057">
    <property type="entry name" value="Homeodomain-like_sf"/>
</dbReference>
<dbReference type="OrthoDB" id="6159439at2759"/>
<dbReference type="CDD" id="cd00086">
    <property type="entry name" value="homeodomain"/>
    <property type="match status" value="1"/>
</dbReference>
<dbReference type="GO" id="GO:0000981">
    <property type="term" value="F:DNA-binding transcription factor activity, RNA polymerase II-specific"/>
    <property type="evidence" value="ECO:0007669"/>
    <property type="project" value="InterPro"/>
</dbReference>
<evidence type="ECO:0000256" key="3">
    <source>
        <dbReference type="RuleBase" id="RU000682"/>
    </source>
</evidence>
<proteinExistence type="predicted"/>
<dbReference type="GO" id="GO:0045944">
    <property type="term" value="P:positive regulation of transcription by RNA polymerase II"/>
    <property type="evidence" value="ECO:0007669"/>
    <property type="project" value="InterPro"/>
</dbReference>
<dbReference type="Gene3D" id="1.10.10.60">
    <property type="entry name" value="Homeodomain-like"/>
    <property type="match status" value="1"/>
</dbReference>
<keyword evidence="2 3" id="KW-0371">Homeobox</keyword>
<feature type="region of interest" description="Disordered" evidence="4">
    <location>
        <begin position="168"/>
        <end position="209"/>
    </location>
</feature>
<dbReference type="PANTHER" id="PTHR46271:SF4">
    <property type="entry name" value="HOMEOBOX PROTEIN, PUTATIVE-RELATED"/>
    <property type="match status" value="1"/>
</dbReference>
<feature type="DNA-binding region" description="Homeobox" evidence="2">
    <location>
        <begin position="54"/>
        <end position="134"/>
    </location>
</feature>
<dbReference type="GO" id="GO:0000978">
    <property type="term" value="F:RNA polymerase II cis-regulatory region sequence-specific DNA binding"/>
    <property type="evidence" value="ECO:0007669"/>
    <property type="project" value="TreeGrafter"/>
</dbReference>
<evidence type="ECO:0000313" key="6">
    <source>
        <dbReference type="EMBL" id="PAV80259.1"/>
    </source>
</evidence>
<feature type="domain" description="Homeobox" evidence="5">
    <location>
        <begin position="52"/>
        <end position="133"/>
    </location>
</feature>
<sequence length="336" mass="38774">MDGGRQEEGQSQNLNLDCSRALYENVAKIEDPCHDKRSKHGKRIPPIRGKVKKFRRNRTTFTTFQLHELETAFADSHYPDIYSREALARRIELPENRVQEGFRGSKNFVDPDTGKYRDTPVWFQNRRAKYRRHEKLEFECGFPPENESVHSGNIPSWSWMAQNPKYQNNSMVSPNQHYQNNSFSTPSLDPERPKRKNLTPDNLENGRASETFGNDVFRLGEHHLDIEHGNGSNIANHDEVVNFHNNLSSFESERRCRRTDANYPCFPFRGFSPATSRNDYHWYINSPFYPSGLGCYPTLPSGLGLATPYSSTMANLYSATNPINPNDDTRCDDDLE</sequence>
<dbReference type="Proteomes" id="UP000218231">
    <property type="component" value="Unassembled WGS sequence"/>
</dbReference>
<dbReference type="GO" id="GO:0005634">
    <property type="term" value="C:nucleus"/>
    <property type="evidence" value="ECO:0007669"/>
    <property type="project" value="UniProtKB-SubCell"/>
</dbReference>
<evidence type="ECO:0000256" key="1">
    <source>
        <dbReference type="ARBA" id="ARBA00004123"/>
    </source>
</evidence>
<protein>
    <recommendedName>
        <fullName evidence="5">Homeobox domain-containing protein</fullName>
    </recommendedName>
</protein>
<comment type="caution">
    <text evidence="6">The sequence shown here is derived from an EMBL/GenBank/DDBJ whole genome shotgun (WGS) entry which is preliminary data.</text>
</comment>
<evidence type="ECO:0000256" key="4">
    <source>
        <dbReference type="SAM" id="MobiDB-lite"/>
    </source>
</evidence>
<organism evidence="6 7">
    <name type="scientific">Diploscapter pachys</name>
    <dbReference type="NCBI Taxonomy" id="2018661"/>
    <lineage>
        <taxon>Eukaryota</taxon>
        <taxon>Metazoa</taxon>
        <taxon>Ecdysozoa</taxon>
        <taxon>Nematoda</taxon>
        <taxon>Chromadorea</taxon>
        <taxon>Rhabditida</taxon>
        <taxon>Rhabditina</taxon>
        <taxon>Rhabditomorpha</taxon>
        <taxon>Rhabditoidea</taxon>
        <taxon>Rhabditidae</taxon>
        <taxon>Diploscapter</taxon>
    </lineage>
</organism>
<evidence type="ECO:0000313" key="7">
    <source>
        <dbReference type="Proteomes" id="UP000218231"/>
    </source>
</evidence>
<dbReference type="PROSITE" id="PS50071">
    <property type="entry name" value="HOMEOBOX_2"/>
    <property type="match status" value="1"/>
</dbReference>
<keyword evidence="7" id="KW-1185">Reference proteome</keyword>
<dbReference type="Pfam" id="PF00046">
    <property type="entry name" value="Homeodomain"/>
    <property type="match status" value="1"/>
</dbReference>
<evidence type="ECO:0000256" key="2">
    <source>
        <dbReference type="PROSITE-ProRule" id="PRU00108"/>
    </source>
</evidence>
<name>A0A2A2L295_9BILA</name>
<dbReference type="InterPro" id="IPR001356">
    <property type="entry name" value="HD"/>
</dbReference>
<reference evidence="6 7" key="1">
    <citation type="journal article" date="2017" name="Curr. Biol.">
        <title>Genome architecture and evolution of a unichromosomal asexual nematode.</title>
        <authorList>
            <person name="Fradin H."/>
            <person name="Zegar C."/>
            <person name="Gutwein M."/>
            <person name="Lucas J."/>
            <person name="Kovtun M."/>
            <person name="Corcoran D."/>
            <person name="Baugh L.R."/>
            <person name="Kiontke K."/>
            <person name="Gunsalus K."/>
            <person name="Fitch D.H."/>
            <person name="Piano F."/>
        </authorList>
    </citation>
    <scope>NUCLEOTIDE SEQUENCE [LARGE SCALE GENOMIC DNA]</scope>
    <source>
        <strain evidence="6">PF1309</strain>
    </source>
</reference>